<evidence type="ECO:0000259" key="4">
    <source>
        <dbReference type="PROSITE" id="PS50994"/>
    </source>
</evidence>
<keyword evidence="7" id="KW-1185">Reference proteome</keyword>
<keyword evidence="2" id="KW-0326">Glycosidase</keyword>
<dbReference type="InterPro" id="IPR044791">
    <property type="entry name" value="Beta-glucanase/XTH"/>
</dbReference>
<dbReference type="Pfam" id="PF00722">
    <property type="entry name" value="Glyco_hydro_16"/>
    <property type="match status" value="1"/>
</dbReference>
<feature type="compositionally biased region" description="Acidic residues" evidence="3">
    <location>
        <begin position="590"/>
        <end position="599"/>
    </location>
</feature>
<sequence length="2768" mass="307924">MVDSEQIEEWADQIYAAMGKETTWSISQVRCPEEGCPPVETVLTDLSVKMPRPGAGVYKILKPFEDITKEGAVARSVVRPTDRDADEVPGLACTWHWLVTATATRTVERTTVGMATAQVSAVEAEVDMKMRADMEPALVGTATRLMAVMVGTVMTPMVPVMALIRAMGTVMRARVSAVEAMEMDMKLMRATAAMEMAISCDELGCLVVREQLSVPKCREKRNASCETTVMVCAPTKKSIQLIRTDLQMSKVHASPRKSPQNMALRLAVLLRPFCPPSIAVSLGILIPHSLKTEEGFSTTPCGGSDGSYCWHECCPNSCDGGGWTVAYSANHCQRHGNVRQISCTGPKSDLCGLLDAGSVIGTRLSSSNFVGRGYHSIRIKAAAGPGVVSTFYLSNNGGLYDKTKTHPWVELDFEIMGNMAGGHSRIWTNMFTDIAVEHNDWITVPFDVSADVHEYGFELSDNSIAFKVDGVAYRTVDIRNHQEHRRLPRVPGGATASLCPFVATSWQRSPDLGRAMAWSPQLLRRARPGAGGGVAPRPRPPHEQVRGPLHFDMAAESDEDLEFDAPPHATTAQLLSTSDPEVIFMGSDEGLQDMDDDGPVGDSFGRPNLAPLHERFVDEMPDGQFDLFGDEPVHSRASRVPPAGVPGHVTEPPGLREPGGVKVPRPPKESRPARDQRRHNEPPVQPGQDLRGHRRNEPPPRADRGPAAEEEVKLCCAMCSRVHRWSPSMPCQYCGANKFFDPRAPQKHHTAFGTWMYMPHDSSGPPPSSQGSQTSSSRRRRRRRRNGRPDDPPDDPEGDEQHQEEHAESEQPTNDPVLPDEAAEMPENPYHFEEEPQRTPVRPSRPPSMAASQRATPGPALQDPIDQLSKALAKLIKKGNSSEASWNSMMGPSKGIKFRGGAAPAPPKWYFNPEDVRAYDRYERKVLLWEMQARHFMSQAEIGLTLYASLQGEAEQQLEFLEMSEVYSKTGVKTILGLLKSAFQQKQVYVKRHYLHTYENISRFGSESLRTFINRYKRTELALKAVGVDIALSYDAEARGSRLLDRCRLSQDQQRLVLVGTNQDMSVDAIGSALVMQFPDYRPPPPIIQAYQSSKGPGGKGFPSKHFSSGTTSSSMSSASTAPTSASSYRKGDGKNRPRRVFQTVNETMDGSPDGEAEDPPAPEDPSFYFEELANEEDAGDDIDGTDDNHGAEDVEHLMQVLTVTARKLAAMNQGRKFRNAPKKSIEACTVSAKKGKGSGKSKAASSSTSMKHAAHFMILDSACQRSCTGSQWFNEHQMIMNKFGYDIPIKSSYEKLKFGAGEPLTSNQLAFLPAGIRGHVCVFGVRVLAADIPFLGSLSVMHKLSLTLDFANKIAVLGVFDGLKVPLVKLLGQLISSPLTFLRPSFMHDGPATSAEKSWASLVKRLIRLTMSVWTQMAASVKMGIMPLEQYKAMLAYGTKKLSKNANTGKGGQAKASKDKKIVPTPASPPPPSRPASSSQSYSTGAELMLAPPKGKTSKASRMGYAPTNPFGKTPTCNHPDFIRRYGNGWGNFARCKACYQRWRWNDAEGVWKSDGFCSKPSHSPQSPWTAVESITQVYAEPLMLVPEETMPDSSSAPRLRCPDGQRQHLRHPSQSQSHLKLGLRKRLSGNMAKNVKTLENEVNVLDHMPYKEIIKNKVDLLELYSGAARPTALAKQHGLTSLQPFEKDDGYDLNVRQVLSEEMVHPGHQPELYELRQADLDGLRFAIQRCLQQLTNGDLFFLENPLRSRLWDQPEVLRLAQHPDVIKGSCDSGAYGATDKDGYVIIKSFGCLTNSTEIANELSCRMTKEEKTQARPLEGQRVTDSQVYPVKMVHAMLRGLRAEAQRRYPARFQPVHWVLYAQPVHDEQRWTQALDMVKKLFGNTQKFGRPVAYAIFFYGVAEDEDKKPDKPKEQEPHHHIPGLKTDVSFPGLPAGIPREVQASVARLHVNAGHPARQEMIRLLTMHGAITSQILSCIDHLQCGSCKRTQLPQQSRPAAIPTMSGQFGDRLQIDRYWVRDLTGANHCFLGIVDMATNYQQTIRLTGQGAKDVYHALCQVWFKPFGHPLVIEADDDRNFEGEFKERIEGFGTHLLIAPAEAHWRIGSIERKNAILRSTMEKMIDEYGVTHPEMLDDIALAATQAINSSVTSKGRTPYQAVFGRLPRFPGDILGDERALLANYDAVYAEEMRSHALRIIAETRASHAVRRALLRKTAPSREEARAILPGSMAAYWRWQKKSKGRKRGGYVLARLMSHDPDNKSAWLHNGNSVVQATYEQIRPAFGIENWCPSSQDIQMLRDGSTRLQKGLWQDERGPPPPRLEAPAPEVELERAEPIPDLVMPLALKPHEVMLMTSQDRGRLQQITPQPDGWDGSPIIESDSPCMVYRTVAAEMLNEPLSSASSDDEQRKQPSDLARMSHQERKAMDREIPWREIMKKDKGTLEAFIIANIKEFQSWLSWESIRALTEAESKAVYASAVLKRRIIPARNAYRDKNRSIPPLKAKCRTVVLGCLDPDMEILDRTSPTPSRHAEAILLQLASAGLNARVERQKHRWKLWAGDANSMDETADRATYINSYISELLYEDYVLGQCHLAQLQVTDCRSLYDALLSPNPALSEKRTIITVRSIQEHVDAKSVRWTPTNVMWADCLTKASVELISTFQQWMEWPVCTIVDPKEKYTSVNFTVWGKSASDPGEGIMEFRNAMGLLNGHWGHCVGVFVFRRENVCIGVLLQVWDAFAGWFIWFFGGLHKTDVRGRGRETGRCWQCGEP</sequence>
<feature type="compositionally biased region" description="Low complexity" evidence="3">
    <location>
        <begin position="759"/>
        <end position="776"/>
    </location>
</feature>
<comment type="caution">
    <text evidence="6">The sequence shown here is derived from an EMBL/GenBank/DDBJ whole genome shotgun (WGS) entry which is preliminary data.</text>
</comment>
<evidence type="ECO:0000256" key="2">
    <source>
        <dbReference type="ARBA" id="ARBA00023295"/>
    </source>
</evidence>
<dbReference type="InterPro" id="IPR001584">
    <property type="entry name" value="Integrase_cat-core"/>
</dbReference>
<evidence type="ECO:0000256" key="1">
    <source>
        <dbReference type="ARBA" id="ARBA00022801"/>
    </source>
</evidence>
<feature type="region of interest" description="Disordered" evidence="3">
    <location>
        <begin position="755"/>
        <end position="863"/>
    </location>
</feature>
<protein>
    <submittedName>
        <fullName evidence="6">3-1</fullName>
    </submittedName>
</protein>
<feature type="region of interest" description="Disordered" evidence="3">
    <location>
        <begin position="1447"/>
        <end position="1485"/>
    </location>
</feature>
<dbReference type="Proteomes" id="UP001642464">
    <property type="component" value="Unassembled WGS sequence"/>
</dbReference>
<feature type="compositionally biased region" description="Basic residues" evidence="3">
    <location>
        <begin position="777"/>
        <end position="786"/>
    </location>
</feature>
<gene>
    <name evidence="6" type="ORF">SCF082_LOCUS1865</name>
</gene>
<feature type="compositionally biased region" description="Basic and acidic residues" evidence="3">
    <location>
        <begin position="2405"/>
        <end position="2422"/>
    </location>
</feature>
<keyword evidence="1" id="KW-0378">Hydrolase</keyword>
<dbReference type="InterPro" id="IPR036397">
    <property type="entry name" value="RNaseH_sf"/>
</dbReference>
<proteinExistence type="predicted"/>
<dbReference type="Gene3D" id="2.60.120.200">
    <property type="match status" value="1"/>
</dbReference>
<feature type="region of interest" description="Disordered" evidence="3">
    <location>
        <begin position="1906"/>
        <end position="1926"/>
    </location>
</feature>
<dbReference type="PROSITE" id="PS50994">
    <property type="entry name" value="INTEGRASE"/>
    <property type="match status" value="1"/>
</dbReference>
<evidence type="ECO:0000313" key="6">
    <source>
        <dbReference type="EMBL" id="CAK8989579.1"/>
    </source>
</evidence>
<feature type="compositionally biased region" description="Basic and acidic residues" evidence="3">
    <location>
        <begin position="1906"/>
        <end position="1920"/>
    </location>
</feature>
<feature type="domain" description="GH16" evidence="5">
    <location>
        <begin position="292"/>
        <end position="515"/>
    </location>
</feature>
<feature type="region of interest" description="Disordered" evidence="3">
    <location>
        <begin position="526"/>
        <end position="546"/>
    </location>
</feature>
<dbReference type="SUPFAM" id="SSF53098">
    <property type="entry name" value="Ribonuclease H-like"/>
    <property type="match status" value="1"/>
</dbReference>
<feature type="compositionally biased region" description="Basic and acidic residues" evidence="3">
    <location>
        <begin position="666"/>
        <end position="681"/>
    </location>
</feature>
<dbReference type="InterPro" id="IPR000757">
    <property type="entry name" value="Beta-glucanase-like"/>
</dbReference>
<dbReference type="PANTHER" id="PTHR31062">
    <property type="entry name" value="XYLOGLUCAN ENDOTRANSGLUCOSYLASE/HYDROLASE PROTEIN 8-RELATED"/>
    <property type="match status" value="1"/>
</dbReference>
<dbReference type="Gene3D" id="3.30.420.10">
    <property type="entry name" value="Ribonuclease H-like superfamily/Ribonuclease H"/>
    <property type="match status" value="1"/>
</dbReference>
<feature type="region of interest" description="Disordered" evidence="3">
    <location>
        <begin position="2397"/>
        <end position="2422"/>
    </location>
</feature>
<dbReference type="InterPro" id="IPR008263">
    <property type="entry name" value="GH16_AS"/>
</dbReference>
<evidence type="ECO:0000313" key="7">
    <source>
        <dbReference type="Proteomes" id="UP001642464"/>
    </source>
</evidence>
<feature type="region of interest" description="Disordered" evidence="3">
    <location>
        <begin position="1085"/>
        <end position="1167"/>
    </location>
</feature>
<dbReference type="SUPFAM" id="SSF49899">
    <property type="entry name" value="Concanavalin A-like lectins/glucanases"/>
    <property type="match status" value="1"/>
</dbReference>
<evidence type="ECO:0000259" key="5">
    <source>
        <dbReference type="PROSITE" id="PS51762"/>
    </source>
</evidence>
<feature type="compositionally biased region" description="Low complexity" evidence="3">
    <location>
        <begin position="1102"/>
        <end position="1128"/>
    </location>
</feature>
<name>A0ABP0HH94_9DINO</name>
<dbReference type="InterPro" id="IPR013320">
    <property type="entry name" value="ConA-like_dom_sf"/>
</dbReference>
<feature type="compositionally biased region" description="Basic and acidic residues" evidence="3">
    <location>
        <begin position="799"/>
        <end position="809"/>
    </location>
</feature>
<feature type="domain" description="Integrase catalytic" evidence="4">
    <location>
        <begin position="1994"/>
        <end position="2164"/>
    </location>
</feature>
<organism evidence="6 7">
    <name type="scientific">Durusdinium trenchii</name>
    <dbReference type="NCBI Taxonomy" id="1381693"/>
    <lineage>
        <taxon>Eukaryota</taxon>
        <taxon>Sar</taxon>
        <taxon>Alveolata</taxon>
        <taxon>Dinophyceae</taxon>
        <taxon>Suessiales</taxon>
        <taxon>Symbiodiniaceae</taxon>
        <taxon>Durusdinium</taxon>
    </lineage>
</organism>
<reference evidence="6 7" key="1">
    <citation type="submission" date="2024-02" db="EMBL/GenBank/DDBJ databases">
        <authorList>
            <person name="Chen Y."/>
            <person name="Shah S."/>
            <person name="Dougan E. K."/>
            <person name="Thang M."/>
            <person name="Chan C."/>
        </authorList>
    </citation>
    <scope>NUCLEOTIDE SEQUENCE [LARGE SCALE GENOMIC DNA]</scope>
</reference>
<feature type="compositionally biased region" description="Acidic residues" evidence="3">
    <location>
        <begin position="1153"/>
        <end position="1162"/>
    </location>
</feature>
<feature type="region of interest" description="Disordered" evidence="3">
    <location>
        <begin position="590"/>
        <end position="609"/>
    </location>
</feature>
<evidence type="ECO:0000256" key="3">
    <source>
        <dbReference type="SAM" id="MobiDB-lite"/>
    </source>
</evidence>
<dbReference type="PROSITE" id="PS51762">
    <property type="entry name" value="GH16_2"/>
    <property type="match status" value="1"/>
</dbReference>
<feature type="compositionally biased region" description="Basic and acidic residues" evidence="3">
    <location>
        <begin position="695"/>
        <end position="708"/>
    </location>
</feature>
<accession>A0ABP0HH94</accession>
<feature type="region of interest" description="Disordered" evidence="3">
    <location>
        <begin position="622"/>
        <end position="708"/>
    </location>
</feature>
<dbReference type="EMBL" id="CAXAMM010000914">
    <property type="protein sequence ID" value="CAK8989579.1"/>
    <property type="molecule type" value="Genomic_DNA"/>
</dbReference>
<feature type="region of interest" description="Disordered" evidence="3">
    <location>
        <begin position="1590"/>
        <end position="1621"/>
    </location>
</feature>
<dbReference type="InterPro" id="IPR012337">
    <property type="entry name" value="RNaseH-like_sf"/>
</dbReference>
<dbReference type="PROSITE" id="PS01034">
    <property type="entry name" value="GH16_1"/>
    <property type="match status" value="1"/>
</dbReference>